<proteinExistence type="predicted"/>
<dbReference type="Pfam" id="PF01973">
    <property type="entry name" value="MptE-like"/>
    <property type="match status" value="1"/>
</dbReference>
<dbReference type="EMBL" id="FNHZ01000004">
    <property type="protein sequence ID" value="SDM97306.1"/>
    <property type="molecule type" value="Genomic_DNA"/>
</dbReference>
<sequence length="765" mass="86902">MTQSEIFSLAKSLYTNIKIDEEVINKLNMAFNELYAVASVHTDPVKRSTFLQLVMDLKNELEKGAVSKSADIMLEFLSLLHDEKRVESDIENDFKREDLIETFKENLRIMSKYNSSLFVGLMTCLFPDKCKAEEEVNKENVGKTIEKFSKYINNYKGELINQKLVNYTDLESINQMERESIYDNPNRNYSLDLDYCGNKSIKVVDNNETFYLPSGYDSKLEATAIFNSINHRIDSAYILIGLANGDCLKTFLDNSKEDNEIICVEPDVEVFVKAMHIFKLPKQEDKVRCYIFVNGINGTKLDAIIQHIITPQRVPVTSVIAISNCFRYYSKEVREYNEKFHKASKWGAMNLNTKILRGYNSVENAILNLPIFIKNSSIYEAVAALKEYKDRTAFIVGAGPSLDKNVDELKKVKNKGIIIASDTAVKILFKHGIVPDLVVTIDSVKKKETFDDDRLKDIPTIAGAGALNIAVKDHRAKVFFITDFDYFRYFILKYDKQDVFFSTGGSVATSAIFYSTLVGFENIVLVGMDLAMTGKKFHASDVYKEGDIDLSDPQFIKCEAYDGGEVYSTPDYLAYAEWIEDCSKRLRETKIINSTEGGLKIRGIENAKLSDMVTLEQDKKEIDFTKLLNEAPNVFSKEEIEEILDINYSYIDFSKKQDKKLKLLIADLEKAKMDFVAGKNVDFAPLFDRVHEVDEAANSNAYQNLVSIRSKEKEKKAYESVIGFEEKAEGNDPVKLLDAVINILKGTLEANKEVGDKLSEIYKAN</sequence>
<protein>
    <submittedName>
        <fullName evidence="2">Uncharacterized conserved protein</fullName>
    </submittedName>
</protein>
<evidence type="ECO:0000313" key="3">
    <source>
        <dbReference type="Proteomes" id="UP000187651"/>
    </source>
</evidence>
<dbReference type="InterPro" id="IPR002826">
    <property type="entry name" value="MptE-like"/>
</dbReference>
<dbReference type="PANTHER" id="PTHR41786">
    <property type="entry name" value="MOTILITY ACCESSORY FACTOR MAF"/>
    <property type="match status" value="1"/>
</dbReference>
<dbReference type="OrthoDB" id="5291305at2"/>
<name>A0A1G9XLL3_9FIRM</name>
<feature type="domain" description="6-hydroxymethylpterin diphosphokinase MptE-like" evidence="1">
    <location>
        <begin position="373"/>
        <end position="533"/>
    </location>
</feature>
<accession>A0A1G9XLL3</accession>
<gene>
    <name evidence="2" type="ORF">SAMN05216544_1543</name>
</gene>
<dbReference type="Proteomes" id="UP000187651">
    <property type="component" value="Unassembled WGS sequence"/>
</dbReference>
<dbReference type="RefSeq" id="WP_074521644.1">
    <property type="nucleotide sequence ID" value="NZ_FNHZ01000004.1"/>
</dbReference>
<keyword evidence="3" id="KW-1185">Reference proteome</keyword>
<evidence type="ECO:0000259" key="1">
    <source>
        <dbReference type="Pfam" id="PF01973"/>
    </source>
</evidence>
<dbReference type="PANTHER" id="PTHR41786:SF1">
    <property type="entry name" value="6-HYDROXYMETHYLPTERIN DIPHOSPHOKINASE MPTE-LIKE DOMAIN-CONTAINING PROTEIN"/>
    <property type="match status" value="1"/>
</dbReference>
<evidence type="ECO:0000313" key="2">
    <source>
        <dbReference type="EMBL" id="SDM97306.1"/>
    </source>
</evidence>
<reference evidence="3" key="1">
    <citation type="submission" date="2016-10" db="EMBL/GenBank/DDBJ databases">
        <authorList>
            <person name="Varghese N."/>
            <person name="Submissions S."/>
        </authorList>
    </citation>
    <scope>NUCLEOTIDE SEQUENCE [LARGE SCALE GENOMIC DNA]</scope>
    <source>
        <strain evidence="3">M83</strain>
    </source>
</reference>
<dbReference type="AlphaFoldDB" id="A0A1G9XLL3"/>
<organism evidence="2 3">
    <name type="scientific">Lachnospira pectinoschiza</name>
    <dbReference type="NCBI Taxonomy" id="28052"/>
    <lineage>
        <taxon>Bacteria</taxon>
        <taxon>Bacillati</taxon>
        <taxon>Bacillota</taxon>
        <taxon>Clostridia</taxon>
        <taxon>Lachnospirales</taxon>
        <taxon>Lachnospiraceae</taxon>
        <taxon>Lachnospira</taxon>
    </lineage>
</organism>